<keyword evidence="1" id="KW-0732">Signal</keyword>
<accession>A0A6A6I8C2</accession>
<reference evidence="2" key="1">
    <citation type="journal article" date="2020" name="Stud. Mycol.">
        <title>101 Dothideomycetes genomes: a test case for predicting lifestyles and emergence of pathogens.</title>
        <authorList>
            <person name="Haridas S."/>
            <person name="Albert R."/>
            <person name="Binder M."/>
            <person name="Bloem J."/>
            <person name="Labutti K."/>
            <person name="Salamov A."/>
            <person name="Andreopoulos B."/>
            <person name="Baker S."/>
            <person name="Barry K."/>
            <person name="Bills G."/>
            <person name="Bluhm B."/>
            <person name="Cannon C."/>
            <person name="Castanera R."/>
            <person name="Culley D."/>
            <person name="Daum C."/>
            <person name="Ezra D."/>
            <person name="Gonzalez J."/>
            <person name="Henrissat B."/>
            <person name="Kuo A."/>
            <person name="Liang C."/>
            <person name="Lipzen A."/>
            <person name="Lutzoni F."/>
            <person name="Magnuson J."/>
            <person name="Mondo S."/>
            <person name="Nolan M."/>
            <person name="Ohm R."/>
            <person name="Pangilinan J."/>
            <person name="Park H.-J."/>
            <person name="Ramirez L."/>
            <person name="Alfaro M."/>
            <person name="Sun H."/>
            <person name="Tritt A."/>
            <person name="Yoshinaga Y."/>
            <person name="Zwiers L.-H."/>
            <person name="Turgeon B."/>
            <person name="Goodwin S."/>
            <person name="Spatafora J."/>
            <person name="Crous P."/>
            <person name="Grigoriev I."/>
        </authorList>
    </citation>
    <scope>NUCLEOTIDE SEQUENCE</scope>
    <source>
        <strain evidence="2">CBS 122368</strain>
    </source>
</reference>
<evidence type="ECO:0000256" key="1">
    <source>
        <dbReference type="SAM" id="SignalP"/>
    </source>
</evidence>
<name>A0A6A6I8C2_9PLEO</name>
<dbReference type="AlphaFoldDB" id="A0A6A6I8C2"/>
<proteinExistence type="predicted"/>
<organism evidence="2 3">
    <name type="scientific">Trematosphaeria pertusa</name>
    <dbReference type="NCBI Taxonomy" id="390896"/>
    <lineage>
        <taxon>Eukaryota</taxon>
        <taxon>Fungi</taxon>
        <taxon>Dikarya</taxon>
        <taxon>Ascomycota</taxon>
        <taxon>Pezizomycotina</taxon>
        <taxon>Dothideomycetes</taxon>
        <taxon>Pleosporomycetidae</taxon>
        <taxon>Pleosporales</taxon>
        <taxon>Massarineae</taxon>
        <taxon>Trematosphaeriaceae</taxon>
        <taxon>Trematosphaeria</taxon>
    </lineage>
</organism>
<dbReference type="OrthoDB" id="3545468at2759"/>
<protein>
    <submittedName>
        <fullName evidence="2">Uncharacterized protein</fullName>
    </submittedName>
</protein>
<dbReference type="Proteomes" id="UP000800094">
    <property type="component" value="Unassembled WGS sequence"/>
</dbReference>
<dbReference type="EMBL" id="ML987200">
    <property type="protein sequence ID" value="KAF2245770.1"/>
    <property type="molecule type" value="Genomic_DNA"/>
</dbReference>
<dbReference type="RefSeq" id="XP_033680774.1">
    <property type="nucleotide sequence ID" value="XM_033836309.1"/>
</dbReference>
<feature type="chain" id="PRO_5025556209" evidence="1">
    <location>
        <begin position="24"/>
        <end position="225"/>
    </location>
</feature>
<dbReference type="GeneID" id="54589639"/>
<evidence type="ECO:0000313" key="2">
    <source>
        <dbReference type="EMBL" id="KAF2245770.1"/>
    </source>
</evidence>
<evidence type="ECO:0000313" key="3">
    <source>
        <dbReference type="Proteomes" id="UP000800094"/>
    </source>
</evidence>
<sequence>MRLHTRTAALAGFILGLAPIINAVPNVTAVPLLIDCSPYPAYNPATSQAGPFTVIADSTGSSIDGLSVSAESFTNNGVDRYGFITLPKQNPFATAPNITLRCLSHTLQARIPSGPFGNATTWVDLAIAPQENWQASLSFGLTSVETPGIPVEPYAHYINGTRLPGVFLGAKGTTKWFFKYNWGGNAGEYYLLRLMSGVWGEGGMRKRQQLPMPDDRNWEGFLRVA</sequence>
<feature type="signal peptide" evidence="1">
    <location>
        <begin position="1"/>
        <end position="23"/>
    </location>
</feature>
<gene>
    <name evidence="2" type="ORF">BU26DRAFT_75475</name>
</gene>
<keyword evidence="3" id="KW-1185">Reference proteome</keyword>